<dbReference type="OrthoDB" id="1952422at2"/>
<dbReference type="InterPro" id="IPR023833">
    <property type="entry name" value="Signal_pept_SipW-depend-type"/>
</dbReference>
<dbReference type="Proteomes" id="UP000197032">
    <property type="component" value="Unassembled WGS sequence"/>
</dbReference>
<reference evidence="3" key="1">
    <citation type="journal article" date="2017" name="Appl. Environ. Microbiol.">
        <title>Genomic analysis of Calderihabitans maritimus KKC1, a thermophilic hydrogenogenic carboxydotrophic bacterium isolated from marine sediment.</title>
        <authorList>
            <person name="Omae K."/>
            <person name="Yoneda Y."/>
            <person name="Fukuyama Y."/>
            <person name="Yoshida T."/>
            <person name="Sako Y."/>
        </authorList>
    </citation>
    <scope>NUCLEOTIDE SEQUENCE [LARGE SCALE GENOMIC DNA]</scope>
    <source>
        <strain evidence="3">KKC1</strain>
    </source>
</reference>
<name>A0A1Z5HRS5_9FIRM</name>
<dbReference type="InterPro" id="IPR022121">
    <property type="entry name" value="Peptidase_M73_camelysin"/>
</dbReference>
<proteinExistence type="predicted"/>
<keyword evidence="3" id="KW-1185">Reference proteome</keyword>
<dbReference type="EMBL" id="BDGJ01000042">
    <property type="protein sequence ID" value="GAW91970.1"/>
    <property type="molecule type" value="Genomic_DNA"/>
</dbReference>
<evidence type="ECO:0000256" key="1">
    <source>
        <dbReference type="SAM" id="SignalP"/>
    </source>
</evidence>
<keyword evidence="1" id="KW-0732">Signal</keyword>
<dbReference type="AlphaFoldDB" id="A0A1Z5HRS5"/>
<protein>
    <submittedName>
        <fullName evidence="2">Spore coat protein</fullName>
    </submittedName>
</protein>
<accession>A0A1Z5HRS5</accession>
<evidence type="ECO:0000313" key="2">
    <source>
        <dbReference type="EMBL" id="GAW91970.1"/>
    </source>
</evidence>
<evidence type="ECO:0000313" key="3">
    <source>
        <dbReference type="Proteomes" id="UP000197032"/>
    </source>
</evidence>
<dbReference type="NCBIfam" id="TIGR04088">
    <property type="entry name" value="cognate_SipW"/>
    <property type="match status" value="1"/>
</dbReference>
<keyword evidence="2" id="KW-0946">Virion</keyword>
<comment type="caution">
    <text evidence="2">The sequence shown here is derived from an EMBL/GenBank/DDBJ whole genome shotgun (WGS) entry which is preliminary data.</text>
</comment>
<feature type="chain" id="PRO_5012916002" evidence="1">
    <location>
        <begin position="25"/>
        <end position="170"/>
    </location>
</feature>
<dbReference type="Pfam" id="PF12389">
    <property type="entry name" value="Peptidase_M73"/>
    <property type="match status" value="1"/>
</dbReference>
<feature type="signal peptide" evidence="1">
    <location>
        <begin position="1"/>
        <end position="24"/>
    </location>
</feature>
<dbReference type="RefSeq" id="WP_088553413.1">
    <property type="nucleotide sequence ID" value="NZ_BDGJ01000042.1"/>
</dbReference>
<sequence length="170" mass="18172">MKRVYLSFLVIALVSALVGGATFALFTDEATNSNNTFAAGTIDIELNDNSDDDIVSFTVSNIAPGDSGGTTIKVDNEGSLDLRYDVSIDVDGALFDGNHPIIVTLKDPDGGVLFQTSEDGEYDLNRVLAANGGTETLTLEWSFPQDADNTYQGQEGSFDLTFSAEQIKNN</sequence>
<keyword evidence="2" id="KW-0167">Capsid protein</keyword>
<organism evidence="2 3">
    <name type="scientific">Calderihabitans maritimus</name>
    <dbReference type="NCBI Taxonomy" id="1246530"/>
    <lineage>
        <taxon>Bacteria</taxon>
        <taxon>Bacillati</taxon>
        <taxon>Bacillota</taxon>
        <taxon>Clostridia</taxon>
        <taxon>Neomoorellales</taxon>
        <taxon>Calderihabitantaceae</taxon>
        <taxon>Calderihabitans</taxon>
    </lineage>
</organism>
<gene>
    <name evidence="2" type="ORF">KKC1_11300</name>
</gene>